<dbReference type="InterPro" id="IPR033265">
    <property type="entry name" value="GEMIN4"/>
</dbReference>
<dbReference type="GO" id="GO:0006364">
    <property type="term" value="P:rRNA processing"/>
    <property type="evidence" value="ECO:0007669"/>
    <property type="project" value="InterPro"/>
</dbReference>
<dbReference type="GO" id="GO:0000387">
    <property type="term" value="P:spliceosomal snRNP assembly"/>
    <property type="evidence" value="ECO:0007669"/>
    <property type="project" value="InterPro"/>
</dbReference>
<sequence length="1072" mass="118770">MESESWLCCEKTAVLQGGLLHSEQLCHSKQLCTLRKQEWGTVGHPVLQAVTEICEEGHRQNQQQVDWRKKVICILWSKLLEMEKGNDVDTAWRENPFFSAQNSLPKINRALLFELVKSMGFSRIYVELLLCFPPSALCSELARLVEHSTADSTKEDAQFLLEVWWELWKGKGRQEQALDQAFAAQCYCYTNPSTELSPQAHKKFKPDPDRALASTCVPSMFLLAFKEMKDHVTSPEMCCFALSNCLDTFYTSFLLDHTVDTSPELYLQNLSKVVSIRKRQVGTEVHDLPEAIQEAQRDLAATCSPSRFKPCGMTLMHAVQTMQTLTKAWGKRELLTIPESDVPTNAFRLKQSLGRVIGALEELQASEILVEGERQDVNELKLALKNTLDVLLLPDLECSSAEMARVTIAILDRRLEKYQEITSLFVSEINWASLGSEWISCLERNRDAFQHKELVLKLVSVLVANCQSDTDIAQCKKLREIILDIFSRLPLLDKNETLAGMLASWGKRGLNSCLPHAVSEGFSEELNLSFNSIIQSQAKGSLSTAVSTVACVAFQDPEATLRRCCHMAVASLGAHALLAHILWQLPGLVRHQPCSPEGRGGAGGSLLCSCLQEAVWGKLSSAQEEKQFLSFLEALMCPSTVAGESAEGGMCLLPPEKVVQTFVLPNLSPSLPHGCSLEFCLQVLMATLKQTPQADSPHWVMSCSPFPLLFALCQLLSDSCRCWEEPAEGALHVSMESKELLTLALTVLGEIVGREVAAAPSSWSRALFWLRNKLEALDWTVPFHLKPVWGEHFKNEVPCSLLAVCDLPEEEWSGLKLLQYGQGTGLLAWAECCCISEEVRDTMLSHLALNQRRPEDVNMFSKGLLVALVQTLPWCTAEGWGRLLGALRELLDSGRLYVPYSLEYVDFLPLLDLRAFSGALRLSVLLLRVFQLLCGSSCADWLPAGGWAHAARLYAGTVRETLALLRARPPAPAPTTPPKNPGVSGGGQEVLFVLTQLFCHVLHVLVMLPGRAEPLFLCALEIVTQCEALLAGHPGSSSALERENTKHFLTSIADNLDCAEMKAALHQKIAQL</sequence>
<dbReference type="PANTHER" id="PTHR15571">
    <property type="entry name" value="GEM-ASSOCIATED PROTEIN 4"/>
    <property type="match status" value="1"/>
</dbReference>
<gene>
    <name evidence="1" type="ORF">MATL_G00116090</name>
</gene>
<evidence type="ECO:0008006" key="3">
    <source>
        <dbReference type="Google" id="ProtNLM"/>
    </source>
</evidence>
<comment type="caution">
    <text evidence="1">The sequence shown here is derived from an EMBL/GenBank/DDBJ whole genome shotgun (WGS) entry which is preliminary data.</text>
</comment>
<reference evidence="1" key="1">
    <citation type="submission" date="2021-01" db="EMBL/GenBank/DDBJ databases">
        <authorList>
            <person name="Zahm M."/>
            <person name="Roques C."/>
            <person name="Cabau C."/>
            <person name="Klopp C."/>
            <person name="Donnadieu C."/>
            <person name="Jouanno E."/>
            <person name="Lampietro C."/>
            <person name="Louis A."/>
            <person name="Herpin A."/>
            <person name="Echchiki A."/>
            <person name="Berthelot C."/>
            <person name="Parey E."/>
            <person name="Roest-Crollius H."/>
            <person name="Braasch I."/>
            <person name="Postlethwait J."/>
            <person name="Bobe J."/>
            <person name="Montfort J."/>
            <person name="Bouchez O."/>
            <person name="Begum T."/>
            <person name="Mejri S."/>
            <person name="Adams A."/>
            <person name="Chen W.-J."/>
            <person name="Guiguen Y."/>
        </authorList>
    </citation>
    <scope>NUCLEOTIDE SEQUENCE</scope>
    <source>
        <strain evidence="1">YG-15Mar2019-1</strain>
        <tissue evidence="1">Brain</tissue>
    </source>
</reference>
<protein>
    <recommendedName>
        <fullName evidence="3">Gem-associated protein 4</fullName>
    </recommendedName>
</protein>
<dbReference type="GO" id="GO:0032797">
    <property type="term" value="C:SMN complex"/>
    <property type="evidence" value="ECO:0007669"/>
    <property type="project" value="InterPro"/>
</dbReference>
<proteinExistence type="predicted"/>
<evidence type="ECO:0000313" key="2">
    <source>
        <dbReference type="Proteomes" id="UP001046870"/>
    </source>
</evidence>
<accession>A0A9D3PYX7</accession>
<name>A0A9D3PYX7_MEGAT</name>
<keyword evidence="2" id="KW-1185">Reference proteome</keyword>
<dbReference type="Proteomes" id="UP001046870">
    <property type="component" value="Chromosome 9"/>
</dbReference>
<dbReference type="PANTHER" id="PTHR15571:SF2">
    <property type="entry name" value="GEM-ASSOCIATED PROTEIN 4"/>
    <property type="match status" value="1"/>
</dbReference>
<evidence type="ECO:0000313" key="1">
    <source>
        <dbReference type="EMBL" id="KAG7470647.1"/>
    </source>
</evidence>
<dbReference type="OrthoDB" id="9875414at2759"/>
<dbReference type="EMBL" id="JAFDVH010000009">
    <property type="protein sequence ID" value="KAG7470647.1"/>
    <property type="molecule type" value="Genomic_DNA"/>
</dbReference>
<organism evidence="1 2">
    <name type="scientific">Megalops atlanticus</name>
    <name type="common">Tarpon</name>
    <name type="synonym">Clupea gigantea</name>
    <dbReference type="NCBI Taxonomy" id="7932"/>
    <lineage>
        <taxon>Eukaryota</taxon>
        <taxon>Metazoa</taxon>
        <taxon>Chordata</taxon>
        <taxon>Craniata</taxon>
        <taxon>Vertebrata</taxon>
        <taxon>Euteleostomi</taxon>
        <taxon>Actinopterygii</taxon>
        <taxon>Neopterygii</taxon>
        <taxon>Teleostei</taxon>
        <taxon>Elopiformes</taxon>
        <taxon>Megalopidae</taxon>
        <taxon>Megalops</taxon>
    </lineage>
</organism>
<dbReference type="AlphaFoldDB" id="A0A9D3PYX7"/>